<dbReference type="Proteomes" id="UP000315133">
    <property type="component" value="Unassembled WGS sequence"/>
</dbReference>
<dbReference type="AlphaFoldDB" id="A0A543K6S9"/>
<evidence type="ECO:0000256" key="1">
    <source>
        <dbReference type="ARBA" id="ARBA00022833"/>
    </source>
</evidence>
<protein>
    <submittedName>
        <fullName evidence="2">LmbE family N-acetylglucosaminyl deacetylase</fullName>
    </submittedName>
</protein>
<gene>
    <name evidence="2" type="ORF">FB476_3171</name>
</gene>
<name>A0A543K6S9_9MICO</name>
<dbReference type="GO" id="GO:0016137">
    <property type="term" value="P:glycoside metabolic process"/>
    <property type="evidence" value="ECO:0007669"/>
    <property type="project" value="UniProtKB-ARBA"/>
</dbReference>
<dbReference type="InterPro" id="IPR024078">
    <property type="entry name" value="LmbE-like_dom_sf"/>
</dbReference>
<proteinExistence type="predicted"/>
<keyword evidence="1" id="KW-0862">Zinc</keyword>
<dbReference type="EMBL" id="VFPU01000003">
    <property type="protein sequence ID" value="TQM90787.1"/>
    <property type="molecule type" value="Genomic_DNA"/>
</dbReference>
<comment type="caution">
    <text evidence="2">The sequence shown here is derived from an EMBL/GenBank/DDBJ whole genome shotgun (WGS) entry which is preliminary data.</text>
</comment>
<sequence length="279" mass="29996">MRGAHHAPGGHNDPVSTIVFLHAHPDDEASQTAGTMRLAVDAGHRVVCVYATNGDHGSVPADLAEGETVVDRRRAEAEASAQVLGTARVSWLGYADSGMTGWEQNGHEQSFHGADTEEAAGRLAAVLDEEDADVLVGYDWHGGYGHPDHVKVHAVVHRAAELAARRPRLLEATMNRDEMRRQYLAAKEAGLVVDGADWDPDAPADDGNPFGSPEAEIHWRVDVRPVIDVKRRALACHASQEDVGWMLGMGEEEFAGAFGTEWYIEPGLPAGMTVGHPLG</sequence>
<evidence type="ECO:0000313" key="3">
    <source>
        <dbReference type="Proteomes" id="UP000315133"/>
    </source>
</evidence>
<dbReference type="InterPro" id="IPR003737">
    <property type="entry name" value="GlcNAc_PI_deacetylase-related"/>
</dbReference>
<dbReference type="PANTHER" id="PTHR12993">
    <property type="entry name" value="N-ACETYLGLUCOSAMINYL-PHOSPHATIDYLINOSITOL DE-N-ACETYLASE-RELATED"/>
    <property type="match status" value="1"/>
</dbReference>
<dbReference type="Pfam" id="PF02585">
    <property type="entry name" value="PIG-L"/>
    <property type="match status" value="1"/>
</dbReference>
<reference evidence="2 3" key="1">
    <citation type="submission" date="2019-06" db="EMBL/GenBank/DDBJ databases">
        <title>Sequencing the genomes of 1000 actinobacteria strains.</title>
        <authorList>
            <person name="Klenk H.-P."/>
        </authorList>
    </citation>
    <scope>NUCLEOTIDE SEQUENCE [LARGE SCALE GENOMIC DNA]</scope>
    <source>
        <strain evidence="2 3">DSM 12362</strain>
    </source>
</reference>
<dbReference type="PANTHER" id="PTHR12993:SF26">
    <property type="entry name" value="1D-MYO-INOSITOL 2-ACETAMIDO-2-DEOXY-ALPHA-D-GLUCOPYRANOSIDE DEACETYLASE"/>
    <property type="match status" value="1"/>
</dbReference>
<evidence type="ECO:0000313" key="2">
    <source>
        <dbReference type="EMBL" id="TQM90787.1"/>
    </source>
</evidence>
<organism evidence="2 3">
    <name type="scientific">Ornithinimicrobium humiphilum</name>
    <dbReference type="NCBI Taxonomy" id="125288"/>
    <lineage>
        <taxon>Bacteria</taxon>
        <taxon>Bacillati</taxon>
        <taxon>Actinomycetota</taxon>
        <taxon>Actinomycetes</taxon>
        <taxon>Micrococcales</taxon>
        <taxon>Ornithinimicrobiaceae</taxon>
        <taxon>Ornithinimicrobium</taxon>
    </lineage>
</organism>
<dbReference type="Gene3D" id="3.40.50.10320">
    <property type="entry name" value="LmbE-like"/>
    <property type="match status" value="1"/>
</dbReference>
<keyword evidence="3" id="KW-1185">Reference proteome</keyword>
<dbReference type="SUPFAM" id="SSF102588">
    <property type="entry name" value="LmbE-like"/>
    <property type="match status" value="1"/>
</dbReference>
<accession>A0A543K6S9</accession>
<dbReference type="GO" id="GO:0016811">
    <property type="term" value="F:hydrolase activity, acting on carbon-nitrogen (but not peptide) bonds, in linear amides"/>
    <property type="evidence" value="ECO:0007669"/>
    <property type="project" value="TreeGrafter"/>
</dbReference>